<proteinExistence type="inferred from homology"/>
<evidence type="ECO:0000256" key="10">
    <source>
        <dbReference type="ARBA" id="ARBA00023242"/>
    </source>
</evidence>
<dbReference type="GO" id="GO:0001228">
    <property type="term" value="F:DNA-binding transcription activator activity, RNA polymerase II-specific"/>
    <property type="evidence" value="ECO:0007669"/>
    <property type="project" value="TreeGrafter"/>
</dbReference>
<comment type="similarity">
    <text evidence="2">Belongs to the krueppel C2H2-type zinc-finger protein family.</text>
</comment>
<feature type="compositionally biased region" description="Basic and acidic residues" evidence="12">
    <location>
        <begin position="167"/>
        <end position="177"/>
    </location>
</feature>
<evidence type="ECO:0000256" key="11">
    <source>
        <dbReference type="PROSITE-ProRule" id="PRU00042"/>
    </source>
</evidence>
<accession>A0A6A4VRM5</accession>
<evidence type="ECO:0000256" key="12">
    <source>
        <dbReference type="SAM" id="MobiDB-lite"/>
    </source>
</evidence>
<dbReference type="Proteomes" id="UP000440578">
    <property type="component" value="Unassembled WGS sequence"/>
</dbReference>
<dbReference type="OrthoDB" id="6339709at2759"/>
<evidence type="ECO:0000313" key="14">
    <source>
        <dbReference type="EMBL" id="KAF0292718.1"/>
    </source>
</evidence>
<dbReference type="GO" id="GO:0005634">
    <property type="term" value="C:nucleus"/>
    <property type="evidence" value="ECO:0007669"/>
    <property type="project" value="UniProtKB-SubCell"/>
</dbReference>
<feature type="domain" description="C2H2-type" evidence="13">
    <location>
        <begin position="554"/>
        <end position="581"/>
    </location>
</feature>
<keyword evidence="5 11" id="KW-0863">Zinc-finger</keyword>
<feature type="compositionally biased region" description="Pro residues" evidence="12">
    <location>
        <begin position="105"/>
        <end position="118"/>
    </location>
</feature>
<dbReference type="FunFam" id="3.30.160.60:FF:000446">
    <property type="entry name" value="Zinc finger protein"/>
    <property type="match status" value="2"/>
</dbReference>
<dbReference type="SMART" id="SM00355">
    <property type="entry name" value="ZnF_C2H2"/>
    <property type="match status" value="13"/>
</dbReference>
<dbReference type="Pfam" id="PF13912">
    <property type="entry name" value="zf-C2H2_6"/>
    <property type="match status" value="2"/>
</dbReference>
<dbReference type="GO" id="GO:0008270">
    <property type="term" value="F:zinc ion binding"/>
    <property type="evidence" value="ECO:0007669"/>
    <property type="project" value="UniProtKB-KW"/>
</dbReference>
<evidence type="ECO:0000256" key="4">
    <source>
        <dbReference type="ARBA" id="ARBA00022737"/>
    </source>
</evidence>
<dbReference type="AlphaFoldDB" id="A0A6A4VRM5"/>
<feature type="domain" description="C2H2-type" evidence="13">
    <location>
        <begin position="254"/>
        <end position="283"/>
    </location>
</feature>
<dbReference type="PROSITE" id="PS50157">
    <property type="entry name" value="ZINC_FINGER_C2H2_2"/>
    <property type="match status" value="11"/>
</dbReference>
<evidence type="ECO:0000256" key="7">
    <source>
        <dbReference type="ARBA" id="ARBA00023015"/>
    </source>
</evidence>
<feature type="compositionally biased region" description="Acidic residues" evidence="12">
    <location>
        <begin position="156"/>
        <end position="166"/>
    </location>
</feature>
<evidence type="ECO:0000256" key="6">
    <source>
        <dbReference type="ARBA" id="ARBA00022833"/>
    </source>
</evidence>
<dbReference type="EMBL" id="VIIS01001799">
    <property type="protein sequence ID" value="KAF0292718.1"/>
    <property type="molecule type" value="Genomic_DNA"/>
</dbReference>
<keyword evidence="6" id="KW-0862">Zinc</keyword>
<evidence type="ECO:0000256" key="3">
    <source>
        <dbReference type="ARBA" id="ARBA00022723"/>
    </source>
</evidence>
<dbReference type="GO" id="GO:0000978">
    <property type="term" value="F:RNA polymerase II cis-regulatory region sequence-specific DNA binding"/>
    <property type="evidence" value="ECO:0007669"/>
    <property type="project" value="TreeGrafter"/>
</dbReference>
<dbReference type="SUPFAM" id="SSF57667">
    <property type="entry name" value="beta-beta-alpha zinc fingers"/>
    <property type="match status" value="7"/>
</dbReference>
<dbReference type="PANTHER" id="PTHR24393:SF15">
    <property type="entry name" value="IP01243P-RELATED"/>
    <property type="match status" value="1"/>
</dbReference>
<keyword evidence="7" id="KW-0805">Transcription regulation</keyword>
<feature type="domain" description="C2H2-type" evidence="13">
    <location>
        <begin position="414"/>
        <end position="441"/>
    </location>
</feature>
<feature type="domain" description="C2H2-type" evidence="13">
    <location>
        <begin position="327"/>
        <end position="354"/>
    </location>
</feature>
<dbReference type="FunFam" id="3.30.160.60:FF:000933">
    <property type="entry name" value="zinc finger protein 771"/>
    <property type="match status" value="1"/>
</dbReference>
<evidence type="ECO:0000256" key="9">
    <source>
        <dbReference type="ARBA" id="ARBA00023163"/>
    </source>
</evidence>
<evidence type="ECO:0000256" key="2">
    <source>
        <dbReference type="ARBA" id="ARBA00006991"/>
    </source>
</evidence>
<name>A0A6A4VRM5_AMPAM</name>
<keyword evidence="15" id="KW-1185">Reference proteome</keyword>
<evidence type="ECO:0000259" key="13">
    <source>
        <dbReference type="PROSITE" id="PS50157"/>
    </source>
</evidence>
<dbReference type="PANTHER" id="PTHR24393">
    <property type="entry name" value="ZINC FINGER PROTEIN"/>
    <property type="match status" value="1"/>
</dbReference>
<feature type="domain" description="C2H2-type" evidence="13">
    <location>
        <begin position="526"/>
        <end position="553"/>
    </location>
</feature>
<keyword evidence="10" id="KW-0539">Nucleus</keyword>
<evidence type="ECO:0000313" key="15">
    <source>
        <dbReference type="Proteomes" id="UP000440578"/>
    </source>
</evidence>
<gene>
    <name evidence="14" type="primary">ZNF300</name>
    <name evidence="14" type="ORF">FJT64_009336</name>
</gene>
<feature type="domain" description="C2H2-type" evidence="13">
    <location>
        <begin position="442"/>
        <end position="469"/>
    </location>
</feature>
<keyword evidence="4" id="KW-0677">Repeat</keyword>
<reference evidence="14 15" key="1">
    <citation type="submission" date="2019-07" db="EMBL/GenBank/DDBJ databases">
        <title>Draft genome assembly of a fouling barnacle, Amphibalanus amphitrite (Darwin, 1854): The first reference genome for Thecostraca.</title>
        <authorList>
            <person name="Kim W."/>
        </authorList>
    </citation>
    <scope>NUCLEOTIDE SEQUENCE [LARGE SCALE GENOMIC DNA]</scope>
    <source>
        <strain evidence="14">SNU_AA5</strain>
        <tissue evidence="14">Soma without cirri and trophi</tissue>
    </source>
</reference>
<dbReference type="PROSITE" id="PS00028">
    <property type="entry name" value="ZINC_FINGER_C2H2_1"/>
    <property type="match status" value="12"/>
</dbReference>
<feature type="region of interest" description="Disordered" evidence="12">
    <location>
        <begin position="85"/>
        <end position="219"/>
    </location>
</feature>
<keyword evidence="9" id="KW-0804">Transcription</keyword>
<feature type="domain" description="C2H2-type" evidence="13">
    <location>
        <begin position="470"/>
        <end position="497"/>
    </location>
</feature>
<comment type="subcellular location">
    <subcellularLocation>
        <location evidence="1">Nucleus</location>
    </subcellularLocation>
</comment>
<feature type="domain" description="C2H2-type" evidence="13">
    <location>
        <begin position="227"/>
        <end position="254"/>
    </location>
</feature>
<evidence type="ECO:0000256" key="1">
    <source>
        <dbReference type="ARBA" id="ARBA00004123"/>
    </source>
</evidence>
<keyword evidence="3" id="KW-0479">Metal-binding</keyword>
<protein>
    <submittedName>
        <fullName evidence="14">Zinc finger protein 300</fullName>
    </submittedName>
</protein>
<evidence type="ECO:0000256" key="8">
    <source>
        <dbReference type="ARBA" id="ARBA00023125"/>
    </source>
</evidence>
<keyword evidence="8" id="KW-0238">DNA-binding</keyword>
<evidence type="ECO:0000256" key="5">
    <source>
        <dbReference type="ARBA" id="ARBA00022771"/>
    </source>
</evidence>
<dbReference type="InterPro" id="IPR036236">
    <property type="entry name" value="Znf_C2H2_sf"/>
</dbReference>
<dbReference type="Gene3D" id="3.30.160.60">
    <property type="entry name" value="Classic Zinc Finger"/>
    <property type="match status" value="8"/>
</dbReference>
<feature type="domain" description="C2H2-type" evidence="13">
    <location>
        <begin position="298"/>
        <end position="326"/>
    </location>
</feature>
<dbReference type="InterPro" id="IPR013087">
    <property type="entry name" value="Znf_C2H2_type"/>
</dbReference>
<feature type="domain" description="C2H2-type" evidence="13">
    <location>
        <begin position="498"/>
        <end position="525"/>
    </location>
</feature>
<comment type="caution">
    <text evidence="14">The sequence shown here is derived from an EMBL/GenBank/DDBJ whole genome shotgun (WGS) entry which is preliminary data.</text>
</comment>
<feature type="domain" description="C2H2-type" evidence="13">
    <location>
        <begin position="386"/>
        <end position="413"/>
    </location>
</feature>
<sequence length="823" mass="89447">MHRISSNLWSLNSVFDDGRHPRRICSPCHGSVSATQVFLDRVLEGQYTIHALLHPDRPAPPDPAALYAADNALRGQLLADEVLQKRRRGRPRKGDVTAVKAADPKPAPAPAPAEPPPALDRSRRPRGRLPARFQNSVKGRELERVLGGADVAEAAGDGDGEGETGAEGERAPCHVRVEVLSVPGEAGSGQGGSTSDQDQPETLEEFQPSDAEAATPFSRKRRRQARFQCEVCGKQFQMQGRLKFHRALHRGVRFECLGCSARFKLGAELAFHQTETGHTGQGVVEGVDSEPLADRSRVPCTECPRSFASKWSLHVHQLQRHNADKRFECPTCHKKFGQLSQMRMHEKSHTTRSQPRTCAECGKECNSRAALAYHTEAAHGTPGRLFMCNLCGKGFRNQHLLSRHGAVHITERNFKCPECPSSFKTKGHLTNHMVRHTGEKKHACPLCPQRFGHKTALTFHIRWHKGEKPHECSVCKKRFSQRGNLVEHERIHTGEKPFPCTVCSRAFATNCQLSAHMRSHGAGRPLLCRPCGKTFTSRDRWRAHCRLHGTQRPLACPTCGKQMDNKWTLMRHMRTHTGKASPADAGASLVCGVCSWSCEDASALQRHQEEEHTGGGDGPELLTTGLVQDTGPLLQLDGKPAESQVIYVTCQNPADPSTVQLIDGIAAVGGARPVQLSADSEVLLEDAADGVVQLAANKGLVTGEGTRTLELTTEDGRRIQITLQDVKGDLEPAELAVKGDLEPADLTAAVAPSEVGGVGQGVESLHVTAEDTQEVDGSALTGESVDVLVTASDGRQFRLVTPAGSDPVQLATEYIAGLESALD</sequence>
<organism evidence="14 15">
    <name type="scientific">Amphibalanus amphitrite</name>
    <name type="common">Striped barnacle</name>
    <name type="synonym">Balanus amphitrite</name>
    <dbReference type="NCBI Taxonomy" id="1232801"/>
    <lineage>
        <taxon>Eukaryota</taxon>
        <taxon>Metazoa</taxon>
        <taxon>Ecdysozoa</taxon>
        <taxon>Arthropoda</taxon>
        <taxon>Crustacea</taxon>
        <taxon>Multicrustacea</taxon>
        <taxon>Cirripedia</taxon>
        <taxon>Thoracica</taxon>
        <taxon>Thoracicalcarea</taxon>
        <taxon>Balanomorpha</taxon>
        <taxon>Balanoidea</taxon>
        <taxon>Balanidae</taxon>
        <taxon>Amphibalaninae</taxon>
        <taxon>Amphibalanus</taxon>
    </lineage>
</organism>
<dbReference type="Pfam" id="PF00096">
    <property type="entry name" value="zf-C2H2"/>
    <property type="match status" value="6"/>
</dbReference>
<dbReference type="FunFam" id="3.30.160.60:FF:000145">
    <property type="entry name" value="Zinc finger protein 574"/>
    <property type="match status" value="1"/>
</dbReference>